<dbReference type="GO" id="GO:0005524">
    <property type="term" value="F:ATP binding"/>
    <property type="evidence" value="ECO:0007669"/>
    <property type="project" value="UniProtKB-KW"/>
</dbReference>
<evidence type="ECO:0000256" key="7">
    <source>
        <dbReference type="ARBA" id="ARBA00022723"/>
    </source>
</evidence>
<evidence type="ECO:0000256" key="5">
    <source>
        <dbReference type="ARBA" id="ARBA00012142"/>
    </source>
</evidence>
<name>A0A1L4FS77_9BACT</name>
<dbReference type="GO" id="GO:0004743">
    <property type="term" value="F:pyruvate kinase activity"/>
    <property type="evidence" value="ECO:0007669"/>
    <property type="project" value="UniProtKB-UniRule"/>
</dbReference>
<feature type="domain" description="Pyruvate kinase barrel" evidence="16">
    <location>
        <begin position="6"/>
        <end position="331"/>
    </location>
</feature>
<dbReference type="PRINTS" id="PR01050">
    <property type="entry name" value="PYRUVTKNASE"/>
</dbReference>
<proteinExistence type="inferred from homology"/>
<reference evidence="18" key="1">
    <citation type="submission" date="2016-10" db="EMBL/GenBank/DDBJ databases">
        <authorList>
            <person name="Beylefeld A."/>
            <person name="Abolnik C."/>
        </authorList>
    </citation>
    <scope>NUCLEOTIDE SEQUENCE [LARGE SCALE GENOMIC DNA]</scope>
    <source>
        <strain evidence="18">B359_6</strain>
    </source>
</reference>
<comment type="catalytic activity">
    <reaction evidence="15">
        <text>pyruvate + ATP = phosphoenolpyruvate + ADP + H(+)</text>
        <dbReference type="Rhea" id="RHEA:18157"/>
        <dbReference type="ChEBI" id="CHEBI:15361"/>
        <dbReference type="ChEBI" id="CHEBI:15378"/>
        <dbReference type="ChEBI" id="CHEBI:30616"/>
        <dbReference type="ChEBI" id="CHEBI:58702"/>
        <dbReference type="ChEBI" id="CHEBI:456216"/>
        <dbReference type="EC" id="2.7.1.40"/>
    </reaction>
</comment>
<dbReference type="InterPro" id="IPR015806">
    <property type="entry name" value="Pyrv_Knase_insert_dom_sf"/>
</dbReference>
<evidence type="ECO:0000256" key="2">
    <source>
        <dbReference type="ARBA" id="ARBA00001958"/>
    </source>
</evidence>
<keyword evidence="10" id="KW-0067">ATP-binding</keyword>
<evidence type="ECO:0000313" key="17">
    <source>
        <dbReference type="EMBL" id="APJ38444.1"/>
    </source>
</evidence>
<keyword evidence="9 15" id="KW-0418">Kinase</keyword>
<dbReference type="EMBL" id="CP017813">
    <property type="protein sequence ID" value="APJ38444.1"/>
    <property type="molecule type" value="Genomic_DNA"/>
</dbReference>
<dbReference type="STRING" id="48003.BLA55_02080"/>
<evidence type="ECO:0000256" key="15">
    <source>
        <dbReference type="RuleBase" id="RU000504"/>
    </source>
</evidence>
<comment type="cofactor">
    <cofactor evidence="1">
        <name>Mg(2+)</name>
        <dbReference type="ChEBI" id="CHEBI:18420"/>
    </cofactor>
</comment>
<dbReference type="Pfam" id="PF00224">
    <property type="entry name" value="PK"/>
    <property type="match status" value="1"/>
</dbReference>
<dbReference type="AlphaFoldDB" id="A0A1L4FS77"/>
<gene>
    <name evidence="17" type="ORF">BLA55_02080</name>
</gene>
<keyword evidence="8" id="KW-0547">Nucleotide-binding</keyword>
<dbReference type="Proteomes" id="UP000184322">
    <property type="component" value="Chromosome"/>
</dbReference>
<dbReference type="RefSeq" id="WP_073372447.1">
    <property type="nucleotide sequence ID" value="NZ_CP017813.1"/>
</dbReference>
<evidence type="ECO:0000256" key="8">
    <source>
        <dbReference type="ARBA" id="ARBA00022741"/>
    </source>
</evidence>
<dbReference type="NCBIfam" id="TIGR01064">
    <property type="entry name" value="pyruv_kin"/>
    <property type="match status" value="1"/>
</dbReference>
<comment type="similarity">
    <text evidence="4 15">Belongs to the pyruvate kinase family.</text>
</comment>
<dbReference type="InterPro" id="IPR015793">
    <property type="entry name" value="Pyrv_Knase_brl"/>
</dbReference>
<keyword evidence="7" id="KW-0479">Metal-binding</keyword>
<evidence type="ECO:0000256" key="14">
    <source>
        <dbReference type="NCBIfam" id="TIGR01064"/>
    </source>
</evidence>
<dbReference type="GO" id="GO:0030955">
    <property type="term" value="F:potassium ion binding"/>
    <property type="evidence" value="ECO:0007669"/>
    <property type="project" value="UniProtKB-UniRule"/>
</dbReference>
<evidence type="ECO:0000256" key="11">
    <source>
        <dbReference type="ARBA" id="ARBA00022842"/>
    </source>
</evidence>
<evidence type="ECO:0000256" key="10">
    <source>
        <dbReference type="ARBA" id="ARBA00022840"/>
    </source>
</evidence>
<dbReference type="KEGG" id="mpul:BLA55_02080"/>
<dbReference type="FunFam" id="3.20.20.60:FF:000025">
    <property type="entry name" value="Pyruvate kinase"/>
    <property type="match status" value="1"/>
</dbReference>
<keyword evidence="13 17" id="KW-0670">Pyruvate</keyword>
<dbReference type="SUPFAM" id="SSF52935">
    <property type="entry name" value="PK C-terminal domain-like"/>
    <property type="match status" value="1"/>
</dbReference>
<dbReference type="GO" id="GO:0016301">
    <property type="term" value="F:kinase activity"/>
    <property type="evidence" value="ECO:0007669"/>
    <property type="project" value="UniProtKB-KW"/>
</dbReference>
<evidence type="ECO:0000256" key="3">
    <source>
        <dbReference type="ARBA" id="ARBA00004997"/>
    </source>
</evidence>
<dbReference type="EC" id="2.7.1.40" evidence="5 14"/>
<evidence type="ECO:0000256" key="9">
    <source>
        <dbReference type="ARBA" id="ARBA00022777"/>
    </source>
</evidence>
<dbReference type="InterPro" id="IPR001697">
    <property type="entry name" value="Pyr_Knase"/>
</dbReference>
<dbReference type="GO" id="GO:0000287">
    <property type="term" value="F:magnesium ion binding"/>
    <property type="evidence" value="ECO:0007669"/>
    <property type="project" value="UniProtKB-UniRule"/>
</dbReference>
<evidence type="ECO:0000259" key="16">
    <source>
        <dbReference type="Pfam" id="PF00224"/>
    </source>
</evidence>
<keyword evidence="6 15" id="KW-0808">Transferase</keyword>
<dbReference type="SUPFAM" id="SSF50800">
    <property type="entry name" value="PK beta-barrel domain-like"/>
    <property type="match status" value="1"/>
</dbReference>
<dbReference type="InterPro" id="IPR040442">
    <property type="entry name" value="Pyrv_kinase-like_dom_sf"/>
</dbReference>
<dbReference type="InterPro" id="IPR015813">
    <property type="entry name" value="Pyrv/PenolPyrv_kinase-like_dom"/>
</dbReference>
<dbReference type="Gene3D" id="3.20.20.60">
    <property type="entry name" value="Phosphoenolpyruvate-binding domains"/>
    <property type="match status" value="1"/>
</dbReference>
<evidence type="ECO:0000256" key="4">
    <source>
        <dbReference type="ARBA" id="ARBA00008663"/>
    </source>
</evidence>
<dbReference type="OrthoDB" id="9812123at2"/>
<comment type="cofactor">
    <cofactor evidence="2">
        <name>K(+)</name>
        <dbReference type="ChEBI" id="CHEBI:29103"/>
    </cofactor>
</comment>
<dbReference type="Gene3D" id="3.40.1380.20">
    <property type="entry name" value="Pyruvate kinase, C-terminal domain"/>
    <property type="match status" value="1"/>
</dbReference>
<protein>
    <recommendedName>
        <fullName evidence="5 14">Pyruvate kinase</fullName>
        <ecNumber evidence="5 14">2.7.1.40</ecNumber>
    </recommendedName>
</protein>
<evidence type="ECO:0000256" key="13">
    <source>
        <dbReference type="ARBA" id="ARBA00023317"/>
    </source>
</evidence>
<dbReference type="Gene3D" id="2.40.33.10">
    <property type="entry name" value="PK beta-barrel domain-like"/>
    <property type="match status" value="1"/>
</dbReference>
<sequence length="477" mass="53124">MNLTEKRSKLITTIGPSSDNYDTMRALIENGATAIRANFSHGSYDEQLNKFVLAKKISSDLNIPVSLILDTKGPEIRVGKMKDGAQVIKASTELTIWSTKEKYENFEGTETEITVAYDMSKDLIVGNQVLLDDGKLSTIVTEVGDGYVKAIAENTHKLKTNKRINLPGVDFSLPFLAEKDINDVKFGIKNGVDYIAASFVNSAKNVRELRKLLDENGGQHVQIISKIESHLGVMNIEEIINESDAIMVARGDLGLEIPYYDVPYYQKIMIRKCRELGKPVVVATQMLDSMENNPHPTRAEVTDVYFATELGADSTMLSGESANGDFPVEAVKVMSNINKRAEKEFYEKTYYDVQLEQVRKNSDYFDKRSIIAYDVANKVRRGDYKFAVVLSRTGQLLKEVAKFRPNTAIIGILDNADLIGGFGITSSVFTSLDSKRLFSEIKKDHNKALEALAPYGAQPGDKYLVVENTSITEHIVK</sequence>
<evidence type="ECO:0000256" key="12">
    <source>
        <dbReference type="ARBA" id="ARBA00023152"/>
    </source>
</evidence>
<organism evidence="17 18">
    <name type="scientific">Mycoplasmopsis pullorum</name>
    <dbReference type="NCBI Taxonomy" id="48003"/>
    <lineage>
        <taxon>Bacteria</taxon>
        <taxon>Bacillati</taxon>
        <taxon>Mycoplasmatota</taxon>
        <taxon>Mycoplasmoidales</taxon>
        <taxon>Metamycoplasmataceae</taxon>
        <taxon>Mycoplasmopsis</taxon>
    </lineage>
</organism>
<evidence type="ECO:0000256" key="1">
    <source>
        <dbReference type="ARBA" id="ARBA00001946"/>
    </source>
</evidence>
<evidence type="ECO:0000256" key="6">
    <source>
        <dbReference type="ARBA" id="ARBA00022679"/>
    </source>
</evidence>
<dbReference type="PANTHER" id="PTHR11817">
    <property type="entry name" value="PYRUVATE KINASE"/>
    <property type="match status" value="1"/>
</dbReference>
<keyword evidence="11 15" id="KW-0460">Magnesium</keyword>
<comment type="pathway">
    <text evidence="3 15">Carbohydrate degradation; glycolysis; pyruvate from D-glyceraldehyde 3-phosphate: step 5/5.</text>
</comment>
<evidence type="ECO:0000313" key="18">
    <source>
        <dbReference type="Proteomes" id="UP000184322"/>
    </source>
</evidence>
<dbReference type="NCBIfam" id="NF004491">
    <property type="entry name" value="PRK05826.1"/>
    <property type="match status" value="1"/>
</dbReference>
<dbReference type="UniPathway" id="UPA00109">
    <property type="reaction ID" value="UER00188"/>
</dbReference>
<accession>A0A1L4FS77</accession>
<dbReference type="InterPro" id="IPR011037">
    <property type="entry name" value="Pyrv_Knase-like_insert_dom_sf"/>
</dbReference>
<dbReference type="SUPFAM" id="SSF51621">
    <property type="entry name" value="Phosphoenolpyruvate/pyruvate domain"/>
    <property type="match status" value="1"/>
</dbReference>
<keyword evidence="18" id="KW-1185">Reference proteome</keyword>
<keyword evidence="12 15" id="KW-0324">Glycolysis</keyword>
<dbReference type="InterPro" id="IPR036918">
    <property type="entry name" value="Pyrv_Knase_C_sf"/>
</dbReference>